<organism evidence="11 12">
    <name type="scientific">Phytophthora pseudosyringae</name>
    <dbReference type="NCBI Taxonomy" id="221518"/>
    <lineage>
        <taxon>Eukaryota</taxon>
        <taxon>Sar</taxon>
        <taxon>Stramenopiles</taxon>
        <taxon>Oomycota</taxon>
        <taxon>Peronosporomycetes</taxon>
        <taxon>Peronosporales</taxon>
        <taxon>Peronosporaceae</taxon>
        <taxon>Phytophthora</taxon>
    </lineage>
</organism>
<comment type="caution">
    <text evidence="11">The sequence shown here is derived from an EMBL/GenBank/DDBJ whole genome shotgun (WGS) entry which is preliminary data.</text>
</comment>
<evidence type="ECO:0000256" key="1">
    <source>
        <dbReference type="ARBA" id="ARBA00004323"/>
    </source>
</evidence>
<dbReference type="GO" id="GO:0016758">
    <property type="term" value="F:hexosyltransferase activity"/>
    <property type="evidence" value="ECO:0007669"/>
    <property type="project" value="InterPro"/>
</dbReference>
<evidence type="ECO:0000256" key="4">
    <source>
        <dbReference type="ARBA" id="ARBA00022679"/>
    </source>
</evidence>
<keyword evidence="7" id="KW-1133">Transmembrane helix</keyword>
<dbReference type="GO" id="GO:0000139">
    <property type="term" value="C:Golgi membrane"/>
    <property type="evidence" value="ECO:0007669"/>
    <property type="project" value="UniProtKB-SubCell"/>
</dbReference>
<keyword evidence="5" id="KW-0812">Transmembrane</keyword>
<dbReference type="AlphaFoldDB" id="A0A8T1WI83"/>
<proteinExistence type="inferred from homology"/>
<dbReference type="Proteomes" id="UP000694044">
    <property type="component" value="Unassembled WGS sequence"/>
</dbReference>
<dbReference type="Pfam" id="PF01762">
    <property type="entry name" value="Galactosyl_T"/>
    <property type="match status" value="1"/>
</dbReference>
<dbReference type="InterPro" id="IPR002659">
    <property type="entry name" value="Glyco_trans_31"/>
</dbReference>
<sequence>MRITVGDFQRRGINVWSTSPQWLSRNDDIDGEVVNDPLWGVKIVYPVEGAIEKSPVEFQVQINVHPGGEKRFAAEYDGARFCVEVNGVTTFCSKLNELGRQYDQPGNCTARAYLQVPGDSYGTKIQSLSAPVSFTLVNETEFDVHIARQLQKNNEKLRTGFQLSLLEWVQLQQREQDNEILLKLQRDLGTEGFQGKEEESDKLLLVIGVRTAGVSHFPFRQAIRETWASPSALPEGVKVLFLGCRPRAVVPDEDPNEEAQLRRTWEAIELEKQVYGDLLTDEMDCDDDYLQLADKTKEFLHLAATRYSHAQYVMVADDDIYLRLDEIARWLRSLGPRERFYAGQVREIENARKTPPTRAAGSPHYLSEQVYPLNELPPHAGLKVPFFPSNETVAEYSRRLCAQARLHFPGAVTTCTDFRDQLRSALRLSYNDELL</sequence>
<evidence type="ECO:0000313" key="12">
    <source>
        <dbReference type="Proteomes" id="UP000694044"/>
    </source>
</evidence>
<keyword evidence="12" id="KW-1185">Reference proteome</keyword>
<keyword evidence="3 10" id="KW-0328">Glycosyltransferase</keyword>
<dbReference type="PANTHER" id="PTHR11214">
    <property type="entry name" value="BETA-1,3-N-ACETYLGLUCOSAMINYLTRANSFERASE"/>
    <property type="match status" value="1"/>
</dbReference>
<keyword evidence="6" id="KW-0735">Signal-anchor</keyword>
<name>A0A8T1WI83_9STRA</name>
<evidence type="ECO:0000256" key="6">
    <source>
        <dbReference type="ARBA" id="ARBA00022968"/>
    </source>
</evidence>
<evidence type="ECO:0000256" key="5">
    <source>
        <dbReference type="ARBA" id="ARBA00022692"/>
    </source>
</evidence>
<evidence type="ECO:0000256" key="7">
    <source>
        <dbReference type="ARBA" id="ARBA00022989"/>
    </source>
</evidence>
<evidence type="ECO:0000256" key="2">
    <source>
        <dbReference type="ARBA" id="ARBA00008661"/>
    </source>
</evidence>
<evidence type="ECO:0000256" key="10">
    <source>
        <dbReference type="RuleBase" id="RU363063"/>
    </source>
</evidence>
<dbReference type="EMBL" id="JAGDFM010000006">
    <property type="protein sequence ID" value="KAG7393106.1"/>
    <property type="molecule type" value="Genomic_DNA"/>
</dbReference>
<keyword evidence="8 10" id="KW-0333">Golgi apparatus</keyword>
<protein>
    <recommendedName>
        <fullName evidence="10">Hexosyltransferase</fullName>
        <ecNumber evidence="10">2.4.1.-</ecNumber>
    </recommendedName>
</protein>
<reference evidence="11" key="1">
    <citation type="submission" date="2021-02" db="EMBL/GenBank/DDBJ databases">
        <authorList>
            <person name="Palmer J.M."/>
        </authorList>
    </citation>
    <scope>NUCLEOTIDE SEQUENCE</scope>
    <source>
        <strain evidence="11">SCRP734</strain>
    </source>
</reference>
<evidence type="ECO:0000256" key="3">
    <source>
        <dbReference type="ARBA" id="ARBA00022676"/>
    </source>
</evidence>
<comment type="subcellular location">
    <subcellularLocation>
        <location evidence="1 10">Golgi apparatus membrane</location>
        <topology evidence="1 10">Single-pass type II membrane protein</topology>
    </subcellularLocation>
</comment>
<comment type="similarity">
    <text evidence="2 10">Belongs to the glycosyltransferase 31 family.</text>
</comment>
<dbReference type="OrthoDB" id="5957813at2759"/>
<evidence type="ECO:0000256" key="9">
    <source>
        <dbReference type="ARBA" id="ARBA00023136"/>
    </source>
</evidence>
<keyword evidence="9" id="KW-0472">Membrane</keyword>
<gene>
    <name evidence="11" type="primary">B3GALT4_5</name>
    <name evidence="11" type="ORF">PHYPSEUDO_012442</name>
</gene>
<dbReference type="PANTHER" id="PTHR11214:SF3">
    <property type="entry name" value="BETA-1,3-GALACTOSYLTRANSFERASE 6"/>
    <property type="match status" value="1"/>
</dbReference>
<accession>A0A8T1WI83</accession>
<evidence type="ECO:0000313" key="11">
    <source>
        <dbReference type="EMBL" id="KAG7393106.1"/>
    </source>
</evidence>
<dbReference type="EC" id="2.4.1.-" evidence="10"/>
<evidence type="ECO:0000256" key="8">
    <source>
        <dbReference type="ARBA" id="ARBA00023034"/>
    </source>
</evidence>
<keyword evidence="4" id="KW-0808">Transferase</keyword>